<keyword evidence="2" id="KW-1185">Reference proteome</keyword>
<protein>
    <submittedName>
        <fullName evidence="1">Uncharacterized protein</fullName>
    </submittedName>
</protein>
<dbReference type="AlphaFoldDB" id="A0A2H1FGF9"/>
<proteinExistence type="predicted"/>
<sequence>MNKTINLDIHNNRARIEYSKADFHRKFLPENADTACAFLDRLRLENQSHGRISNYGECI</sequence>
<dbReference type="Proteomes" id="UP000230607">
    <property type="component" value="Chromosome 1"/>
</dbReference>
<evidence type="ECO:0000313" key="2">
    <source>
        <dbReference type="Proteomes" id="UP000230607"/>
    </source>
</evidence>
<name>A0A2H1FGF9_9ARCH</name>
<gene>
    <name evidence="1" type="ORF">NCS_11655</name>
</gene>
<accession>A0A2H1FGF9</accession>
<reference evidence="2" key="1">
    <citation type="submission" date="2017-03" db="EMBL/GenBank/DDBJ databases">
        <authorList>
            <person name="Herbold C."/>
        </authorList>
    </citation>
    <scope>NUCLEOTIDE SEQUENCE [LARGE SCALE GENOMIC DNA]</scope>
</reference>
<evidence type="ECO:0000313" key="1">
    <source>
        <dbReference type="EMBL" id="SMH71843.1"/>
    </source>
</evidence>
<organism evidence="1 2">
    <name type="scientific">Candidatus Nitrosotalea okcheonensis</name>
    <dbReference type="NCBI Taxonomy" id="1903276"/>
    <lineage>
        <taxon>Archaea</taxon>
        <taxon>Nitrososphaerota</taxon>
        <taxon>Nitrososphaeria</taxon>
        <taxon>Nitrosotaleales</taxon>
        <taxon>Nitrosotaleaceae</taxon>
        <taxon>Nitrosotalea</taxon>
    </lineage>
</organism>
<dbReference type="EMBL" id="LT841358">
    <property type="protein sequence ID" value="SMH71843.1"/>
    <property type="molecule type" value="Genomic_DNA"/>
</dbReference>